<evidence type="ECO:0000256" key="12">
    <source>
        <dbReference type="ARBA" id="ARBA00030612"/>
    </source>
</evidence>
<evidence type="ECO:0000256" key="7">
    <source>
        <dbReference type="ARBA" id="ARBA00022741"/>
    </source>
</evidence>
<keyword evidence="6" id="KW-0479">Metal-binding</keyword>
<comment type="subcellular location">
    <subcellularLocation>
        <location evidence="1">Cytoplasm</location>
    </subcellularLocation>
</comment>
<evidence type="ECO:0000256" key="6">
    <source>
        <dbReference type="ARBA" id="ARBA00022723"/>
    </source>
</evidence>
<dbReference type="InParanoid" id="A0A1Y2MA70"/>
<comment type="similarity">
    <text evidence="2">Belongs to the class-II aminoacyl-tRNA synthetase family. Phe-tRNA synthetase alpha subunit type 2 subfamily.</text>
</comment>
<evidence type="ECO:0000256" key="3">
    <source>
        <dbReference type="ARBA" id="ARBA00012814"/>
    </source>
</evidence>
<dbReference type="GO" id="GO:0005829">
    <property type="term" value="C:cytosol"/>
    <property type="evidence" value="ECO:0007669"/>
    <property type="project" value="TreeGrafter"/>
</dbReference>
<dbReference type="Pfam" id="PF18553">
    <property type="entry name" value="PheRS_DBD3"/>
    <property type="match status" value="1"/>
</dbReference>
<dbReference type="STRING" id="105696.A0A1Y2MA70"/>
<feature type="compositionally biased region" description="Basic and acidic residues" evidence="13">
    <location>
        <begin position="375"/>
        <end position="390"/>
    </location>
</feature>
<dbReference type="FunFam" id="1.10.10.2330:FF:000002">
    <property type="entry name" value="Phenylalanyl-tRNA synthetase alpha chain"/>
    <property type="match status" value="1"/>
</dbReference>
<evidence type="ECO:0000256" key="4">
    <source>
        <dbReference type="ARBA" id="ARBA00022490"/>
    </source>
</evidence>
<dbReference type="OMA" id="QIEGWVM"/>
<dbReference type="Gene3D" id="3.30.1370.240">
    <property type="match status" value="1"/>
</dbReference>
<evidence type="ECO:0000256" key="1">
    <source>
        <dbReference type="ARBA" id="ARBA00004496"/>
    </source>
</evidence>
<dbReference type="Gene3D" id="3.30.930.10">
    <property type="entry name" value="Bira Bifunctional Protein, Domain 2"/>
    <property type="match status" value="1"/>
</dbReference>
<protein>
    <recommendedName>
        <fullName evidence="3">phenylalanine--tRNA ligase</fullName>
        <ecNumber evidence="3">6.1.1.20</ecNumber>
    </recommendedName>
    <alternativeName>
        <fullName evidence="12">Phenylalanyl-tRNA synthetase alpha subunit</fullName>
    </alternativeName>
</protein>
<dbReference type="AlphaFoldDB" id="A0A1Y2MA70"/>
<dbReference type="Gene3D" id="1.10.10.2320">
    <property type="match status" value="1"/>
</dbReference>
<dbReference type="EC" id="6.1.1.20" evidence="3"/>
<name>A0A1Y2MA70_EPING</name>
<feature type="region of interest" description="Disordered" evidence="13">
    <location>
        <begin position="372"/>
        <end position="408"/>
    </location>
</feature>
<keyword evidence="16" id="KW-1185">Reference proteome</keyword>
<dbReference type="GO" id="GO:0004826">
    <property type="term" value="F:phenylalanine-tRNA ligase activity"/>
    <property type="evidence" value="ECO:0007669"/>
    <property type="project" value="UniProtKB-EC"/>
</dbReference>
<evidence type="ECO:0000259" key="14">
    <source>
        <dbReference type="PROSITE" id="PS50862"/>
    </source>
</evidence>
<evidence type="ECO:0000256" key="11">
    <source>
        <dbReference type="ARBA" id="ARBA00023146"/>
    </source>
</evidence>
<dbReference type="InterPro" id="IPR040725">
    <property type="entry name" value="PheRS_DBD3"/>
</dbReference>
<evidence type="ECO:0000313" key="16">
    <source>
        <dbReference type="Proteomes" id="UP000193240"/>
    </source>
</evidence>
<dbReference type="GO" id="GO:0000049">
    <property type="term" value="F:tRNA binding"/>
    <property type="evidence" value="ECO:0007669"/>
    <property type="project" value="InterPro"/>
</dbReference>
<keyword evidence="8" id="KW-0067">ATP-binding</keyword>
<dbReference type="GO" id="GO:0009328">
    <property type="term" value="C:phenylalanine-tRNA ligase complex"/>
    <property type="evidence" value="ECO:0007669"/>
    <property type="project" value="EnsemblFungi"/>
</dbReference>
<dbReference type="PANTHER" id="PTHR11538:SF40">
    <property type="entry name" value="PHENYLALANINE--TRNA LIGASE ALPHA SUBUNIT"/>
    <property type="match status" value="1"/>
</dbReference>
<dbReference type="InterPro" id="IPR045864">
    <property type="entry name" value="aa-tRNA-synth_II/BPL/LPL"/>
</dbReference>
<dbReference type="InterPro" id="IPR004529">
    <property type="entry name" value="Phe-tRNA-synth_IIc_asu"/>
</dbReference>
<keyword evidence="10" id="KW-0648">Protein biosynthesis</keyword>
<sequence length="620" mass="70442">MQALWIQRLYLYVDECNSIVYFRIGREVEVYGSIPLEPIAPQAGPLGPSKFPPRPFHIRLIARPHVKSIEAPRARYTDPILAKMTGTRGPVPVPLETQGRNLTQDVLDLLDTKETLQSNEDFPAVPQRDIKAALDRLASRSMVEYKTNDKEQVVLTSESEGIVANGSHEFKVWKAVKEAGKIAIKELPNIVGKNSASVGQGNAFKNKWIKKDGTDLVLVATEEPEDSMRALLKNIQESQTVSDAKQLNDLKKKKLVTVTKVITYTVTKGPKYAKEMPVEHTDLTADLLASGAWETANFKPYNFAALGAQQDAGALHPLMKVRQEFRNIFFSQGFVEMPTQHFVDSGFWNFDALFVPQQHPARDMQDTFFVSDPPMADKPRADPASEKQMDQMEASSQRLFSTGDKKDKKPRDFEKYWNDVKKVHEEGAFGSIGYRYKFKDEETLRLVLRTHTTAVSTWALHRLAEDPRPARYFSIDRVFRNETVDATHLAEFHQIEGVIADFGLTLGGLQRFLGDFFANMGLENLRFKPAYNPYTEPSMEIFGYHKGLKRWIEIGNSGMFRPEMLEPMGLPKDMRVYGFGLSLERPTMMKYGVSNIRELLGHKVDLSWIKEQPAVRFDKE</sequence>
<evidence type="ECO:0000256" key="5">
    <source>
        <dbReference type="ARBA" id="ARBA00022598"/>
    </source>
</evidence>
<dbReference type="GO" id="GO:0006432">
    <property type="term" value="P:phenylalanyl-tRNA aminoacylation"/>
    <property type="evidence" value="ECO:0007669"/>
    <property type="project" value="EnsemblFungi"/>
</dbReference>
<keyword evidence="4" id="KW-0963">Cytoplasm</keyword>
<reference evidence="15 16" key="1">
    <citation type="journal article" date="2017" name="Genome Announc.">
        <title>Genome sequence of the saprophytic ascomycete Epicoccum nigrum ICMP 19927 strain isolated from New Zealand.</title>
        <authorList>
            <person name="Fokin M."/>
            <person name="Fleetwood D."/>
            <person name="Weir B.S."/>
            <person name="Villas-Boas S.G."/>
        </authorList>
    </citation>
    <scope>NUCLEOTIDE SEQUENCE [LARGE SCALE GENOMIC DNA]</scope>
    <source>
        <strain evidence="15 16">ICMP 19927</strain>
    </source>
</reference>
<accession>A0A1Y2MA70</accession>
<dbReference type="CDD" id="cd00496">
    <property type="entry name" value="PheRS_alpha_core"/>
    <property type="match status" value="1"/>
</dbReference>
<dbReference type="GO" id="GO:0046872">
    <property type="term" value="F:metal ion binding"/>
    <property type="evidence" value="ECO:0007669"/>
    <property type="project" value="UniProtKB-KW"/>
</dbReference>
<evidence type="ECO:0000256" key="9">
    <source>
        <dbReference type="ARBA" id="ARBA00022842"/>
    </source>
</evidence>
<keyword evidence="9" id="KW-0460">Magnesium</keyword>
<dbReference type="PANTHER" id="PTHR11538">
    <property type="entry name" value="PHENYLALANYL-TRNA SYNTHETASE"/>
    <property type="match status" value="1"/>
</dbReference>
<dbReference type="GO" id="GO:0005524">
    <property type="term" value="F:ATP binding"/>
    <property type="evidence" value="ECO:0007669"/>
    <property type="project" value="UniProtKB-KW"/>
</dbReference>
<dbReference type="Gene3D" id="1.10.10.2330">
    <property type="match status" value="1"/>
</dbReference>
<keyword evidence="7" id="KW-0547">Nucleotide-binding</keyword>
<evidence type="ECO:0000256" key="8">
    <source>
        <dbReference type="ARBA" id="ARBA00022840"/>
    </source>
</evidence>
<dbReference type="Pfam" id="PF01409">
    <property type="entry name" value="tRNA-synt_2d"/>
    <property type="match status" value="1"/>
</dbReference>
<proteinExistence type="inferred from homology"/>
<evidence type="ECO:0000256" key="10">
    <source>
        <dbReference type="ARBA" id="ARBA00022917"/>
    </source>
</evidence>
<feature type="domain" description="Aminoacyl-transfer RNA synthetases class-II family profile" evidence="14">
    <location>
        <begin position="320"/>
        <end position="613"/>
    </location>
</feature>
<evidence type="ECO:0000256" key="13">
    <source>
        <dbReference type="SAM" id="MobiDB-lite"/>
    </source>
</evidence>
<keyword evidence="11" id="KW-0030">Aminoacyl-tRNA synthetase</keyword>
<evidence type="ECO:0000256" key="2">
    <source>
        <dbReference type="ARBA" id="ARBA00006703"/>
    </source>
</evidence>
<evidence type="ECO:0000313" key="15">
    <source>
        <dbReference type="EMBL" id="OSS52367.1"/>
    </source>
</evidence>
<organism evidence="15 16">
    <name type="scientific">Epicoccum nigrum</name>
    <name type="common">Soil fungus</name>
    <name type="synonym">Epicoccum purpurascens</name>
    <dbReference type="NCBI Taxonomy" id="105696"/>
    <lineage>
        <taxon>Eukaryota</taxon>
        <taxon>Fungi</taxon>
        <taxon>Dikarya</taxon>
        <taxon>Ascomycota</taxon>
        <taxon>Pezizomycotina</taxon>
        <taxon>Dothideomycetes</taxon>
        <taxon>Pleosporomycetidae</taxon>
        <taxon>Pleosporales</taxon>
        <taxon>Pleosporineae</taxon>
        <taxon>Didymellaceae</taxon>
        <taxon>Epicoccum</taxon>
    </lineage>
</organism>
<gene>
    <name evidence="15" type="ORF">B5807_02341</name>
</gene>
<dbReference type="NCBIfam" id="TIGR00468">
    <property type="entry name" value="pheS"/>
    <property type="match status" value="1"/>
</dbReference>
<dbReference type="InterPro" id="IPR002319">
    <property type="entry name" value="Phenylalanyl-tRNA_Synthase"/>
</dbReference>
<dbReference type="InterPro" id="IPR006195">
    <property type="entry name" value="aa-tRNA-synth_II"/>
</dbReference>
<dbReference type="PROSITE" id="PS50862">
    <property type="entry name" value="AA_TRNA_LIGASE_II"/>
    <property type="match status" value="1"/>
</dbReference>
<keyword evidence="5" id="KW-0436">Ligase</keyword>
<dbReference type="GO" id="GO:0002161">
    <property type="term" value="F:aminoacyl-tRNA deacylase activity"/>
    <property type="evidence" value="ECO:0007669"/>
    <property type="project" value="EnsemblFungi"/>
</dbReference>
<dbReference type="Proteomes" id="UP000193240">
    <property type="component" value="Unassembled WGS sequence"/>
</dbReference>
<dbReference type="SUPFAM" id="SSF55681">
    <property type="entry name" value="Class II aaRS and biotin synthetases"/>
    <property type="match status" value="1"/>
</dbReference>
<dbReference type="FunCoup" id="A0A1Y2MA70">
    <property type="interactions" value="1008"/>
</dbReference>
<dbReference type="EMBL" id="KZ107839">
    <property type="protein sequence ID" value="OSS52367.1"/>
    <property type="molecule type" value="Genomic_DNA"/>
</dbReference>